<sequence>MSIYYTDYFLGVRKLLVGIKKTSGTDLTVCGTS</sequence>
<proteinExistence type="predicted"/>
<evidence type="ECO:0000313" key="2">
    <source>
        <dbReference type="Proteomes" id="UP000254893"/>
    </source>
</evidence>
<accession>A0A380C1K4</accession>
<name>A0A380C1K4_SPHSI</name>
<reference evidence="1 2" key="1">
    <citation type="submission" date="2018-06" db="EMBL/GenBank/DDBJ databases">
        <authorList>
            <consortium name="Pathogen Informatics"/>
            <person name="Doyle S."/>
        </authorList>
    </citation>
    <scope>NUCLEOTIDE SEQUENCE [LARGE SCALE GENOMIC DNA]</scope>
    <source>
        <strain evidence="1 2">NCTC11388</strain>
    </source>
</reference>
<dbReference type="Proteomes" id="UP000254893">
    <property type="component" value="Unassembled WGS sequence"/>
</dbReference>
<dbReference type="EMBL" id="UGYW01000002">
    <property type="protein sequence ID" value="SUJ11008.1"/>
    <property type="molecule type" value="Genomic_DNA"/>
</dbReference>
<evidence type="ECO:0000313" key="1">
    <source>
        <dbReference type="EMBL" id="SUJ11008.1"/>
    </source>
</evidence>
<dbReference type="AlphaFoldDB" id="A0A380C1K4"/>
<gene>
    <name evidence="1" type="ORF">NCTC11388_02114</name>
</gene>
<organism evidence="1 2">
    <name type="scientific">Sphingobacterium spiritivorum</name>
    <name type="common">Flavobacterium spiritivorum</name>
    <dbReference type="NCBI Taxonomy" id="258"/>
    <lineage>
        <taxon>Bacteria</taxon>
        <taxon>Pseudomonadati</taxon>
        <taxon>Bacteroidota</taxon>
        <taxon>Sphingobacteriia</taxon>
        <taxon>Sphingobacteriales</taxon>
        <taxon>Sphingobacteriaceae</taxon>
        <taxon>Sphingobacterium</taxon>
    </lineage>
</organism>
<protein>
    <submittedName>
        <fullName evidence="1">Uncharacterized protein</fullName>
    </submittedName>
</protein>